<feature type="region of interest" description="Disordered" evidence="1">
    <location>
        <begin position="1"/>
        <end position="31"/>
    </location>
</feature>
<protein>
    <submittedName>
        <fullName evidence="2">DUF2863 family protein</fullName>
    </submittedName>
</protein>
<keyword evidence="3" id="KW-1185">Reference proteome</keyword>
<dbReference type="Pfam" id="PF11062">
    <property type="entry name" value="DUF2863"/>
    <property type="match status" value="1"/>
</dbReference>
<dbReference type="EMBL" id="JAQQFR010000001">
    <property type="protein sequence ID" value="MFL9877186.1"/>
    <property type="molecule type" value="Genomic_DNA"/>
</dbReference>
<dbReference type="RefSeq" id="WP_408165256.1">
    <property type="nucleotide sequence ID" value="NZ_JAQQFR010000001.1"/>
</dbReference>
<sequence length="417" mass="46109">MSKSKRPASGKAPTLSNSPSPSPVFDAGDPGEYQLDEALIDKIANLAVELATEDEASPELPGKQRDLRRMIGKSLRQQQDDVLYEALERARDQEADAYPYLREIIEEAAEIVFFTRNERSYEVNAFVIPMFVRTIGGLDAEQNFRDADAFTELTASIKEAQLESADAKVVLVSYAYHLDEIDAITYSHLEAMVRDAFAAMTDKKITETAAINRSMSTWPANRFGAEDTAVELRFLLGFTLKTADDPFYVIPKDEAAMDAYFAVRAQRFQAWSEKVVPLVQRCLVTDGRSTDFDVHFLYQDLFHGGKERGIAEYFMLQMMSELDHGLQESGVAGTQTRAVMGPVHTDGDVVLRVNLYGEGDAIVATAEKPLDAARDLQVELDDTCDAVLTLGVQSVALAEEFDADGNAVNVQPYAEGN</sequence>
<evidence type="ECO:0000313" key="2">
    <source>
        <dbReference type="EMBL" id="MFL9877186.1"/>
    </source>
</evidence>
<name>A0ABW8Z493_9BURK</name>
<comment type="caution">
    <text evidence="2">The sequence shown here is derived from an EMBL/GenBank/DDBJ whole genome shotgun (WGS) entry which is preliminary data.</text>
</comment>
<dbReference type="Proteomes" id="UP001629214">
    <property type="component" value="Unassembled WGS sequence"/>
</dbReference>
<dbReference type="InterPro" id="IPR021292">
    <property type="entry name" value="DUF2863"/>
</dbReference>
<reference evidence="2 3" key="1">
    <citation type="journal article" date="2024" name="Chem. Sci.">
        <title>Discovery of megapolipeptins by genome mining of a Burkholderiales bacteria collection.</title>
        <authorList>
            <person name="Paulo B.S."/>
            <person name="Recchia M.J.J."/>
            <person name="Lee S."/>
            <person name="Fergusson C.H."/>
            <person name="Romanowski S.B."/>
            <person name="Hernandez A."/>
            <person name="Krull N."/>
            <person name="Liu D.Y."/>
            <person name="Cavanagh H."/>
            <person name="Bos A."/>
            <person name="Gray C.A."/>
            <person name="Murphy B.T."/>
            <person name="Linington R.G."/>
            <person name="Eustaquio A.S."/>
        </authorList>
    </citation>
    <scope>NUCLEOTIDE SEQUENCE [LARGE SCALE GENOMIC DNA]</scope>
    <source>
        <strain evidence="2 3">RL21-008-BIB-B</strain>
    </source>
</reference>
<organism evidence="2 3">
    <name type="scientific">Herbaspirillum rhizosphaerae</name>
    <dbReference type="NCBI Taxonomy" id="346179"/>
    <lineage>
        <taxon>Bacteria</taxon>
        <taxon>Pseudomonadati</taxon>
        <taxon>Pseudomonadota</taxon>
        <taxon>Betaproteobacteria</taxon>
        <taxon>Burkholderiales</taxon>
        <taxon>Oxalobacteraceae</taxon>
        <taxon>Herbaspirillum</taxon>
    </lineage>
</organism>
<evidence type="ECO:0000256" key="1">
    <source>
        <dbReference type="SAM" id="MobiDB-lite"/>
    </source>
</evidence>
<evidence type="ECO:0000313" key="3">
    <source>
        <dbReference type="Proteomes" id="UP001629214"/>
    </source>
</evidence>
<accession>A0ABW8Z493</accession>
<gene>
    <name evidence="2" type="ORF">PQR63_02235</name>
</gene>
<proteinExistence type="predicted"/>